<dbReference type="Proteomes" id="UP000680304">
    <property type="component" value="Unassembled WGS sequence"/>
</dbReference>
<dbReference type="EMBL" id="BOVJ01000025">
    <property type="protein sequence ID" value="GIQ62302.1"/>
    <property type="molecule type" value="Genomic_DNA"/>
</dbReference>
<comment type="caution">
    <text evidence="1">The sequence shown here is derived from an EMBL/GenBank/DDBJ whole genome shotgun (WGS) entry which is preliminary data.</text>
</comment>
<accession>A0ABQ4N2D0</accession>
<keyword evidence="2" id="KW-1185">Reference proteome</keyword>
<evidence type="ECO:0000313" key="1">
    <source>
        <dbReference type="EMBL" id="GIQ62302.1"/>
    </source>
</evidence>
<protein>
    <submittedName>
        <fullName evidence="1">Uncharacterized protein</fullName>
    </submittedName>
</protein>
<evidence type="ECO:0000313" key="2">
    <source>
        <dbReference type="Proteomes" id="UP000680304"/>
    </source>
</evidence>
<organism evidence="1 2">
    <name type="scientific">Paenibacillus cisolokensis</name>
    <dbReference type="NCBI Taxonomy" id="1658519"/>
    <lineage>
        <taxon>Bacteria</taxon>
        <taxon>Bacillati</taxon>
        <taxon>Bacillota</taxon>
        <taxon>Bacilli</taxon>
        <taxon>Bacillales</taxon>
        <taxon>Paenibacillaceae</taxon>
        <taxon>Paenibacillus</taxon>
    </lineage>
</organism>
<reference evidence="1 2" key="1">
    <citation type="submission" date="2021-04" db="EMBL/GenBank/DDBJ databases">
        <title>Draft genome sequence of Paenibacillus cisolokensis, LC2-13A.</title>
        <authorList>
            <person name="Uke A."/>
            <person name="Chhe C."/>
            <person name="Baramee S."/>
            <person name="Kosugi A."/>
        </authorList>
    </citation>
    <scope>NUCLEOTIDE SEQUENCE [LARGE SCALE GENOMIC DNA]</scope>
    <source>
        <strain evidence="1 2">LC2-13A</strain>
    </source>
</reference>
<gene>
    <name evidence="1" type="ORF">PACILC2_08700</name>
</gene>
<proteinExistence type="predicted"/>
<sequence length="58" mass="6771">MQKASDLQKKYLPKLILSDPSEFESLWTEYVNEFAKLDAKSYEAFVTKVVKDRVAGKW</sequence>
<name>A0ABQ4N2D0_9BACL</name>